<protein>
    <recommendedName>
        <fullName evidence="2">Ribose 5-phosphate isomerase A</fullName>
        <ecNumber evidence="2">5.3.1.6</ecNumber>
    </recommendedName>
</protein>
<evidence type="ECO:0000313" key="3">
    <source>
        <dbReference type="EMBL" id="SDE94736.1"/>
    </source>
</evidence>
<dbReference type="Pfam" id="PF06026">
    <property type="entry name" value="Rib_5-P_isom_A"/>
    <property type="match status" value="1"/>
</dbReference>
<organism evidence="3 4">
    <name type="scientific">Chitinophaga filiformis</name>
    <name type="common">Myxococcus filiformis</name>
    <name type="synonym">Flexibacter filiformis</name>
    <dbReference type="NCBI Taxonomy" id="104663"/>
    <lineage>
        <taxon>Bacteria</taxon>
        <taxon>Pseudomonadati</taxon>
        <taxon>Bacteroidota</taxon>
        <taxon>Chitinophagia</taxon>
        <taxon>Chitinophagales</taxon>
        <taxon>Chitinophagaceae</taxon>
        <taxon>Chitinophaga</taxon>
    </lineage>
</organism>
<dbReference type="SUPFAM" id="SSF100950">
    <property type="entry name" value="NagB/RpiA/CoA transferase-like"/>
    <property type="match status" value="1"/>
</dbReference>
<dbReference type="InterPro" id="IPR037171">
    <property type="entry name" value="NagB/RpiA_transferase-like"/>
</dbReference>
<dbReference type="GO" id="GO:0009052">
    <property type="term" value="P:pentose-phosphate shunt, non-oxidative branch"/>
    <property type="evidence" value="ECO:0007669"/>
    <property type="project" value="InterPro"/>
</dbReference>
<dbReference type="SUPFAM" id="SSF75445">
    <property type="entry name" value="D-ribose-5-phosphate isomerase (RpiA), lid domain"/>
    <property type="match status" value="1"/>
</dbReference>
<dbReference type="NCBIfam" id="TIGR00021">
    <property type="entry name" value="rpiA"/>
    <property type="match status" value="1"/>
</dbReference>
<keyword evidence="1 3" id="KW-0413">Isomerase</keyword>
<proteinExistence type="predicted"/>
<dbReference type="InterPro" id="IPR004788">
    <property type="entry name" value="Ribose5P_isomerase_type_A"/>
</dbReference>
<dbReference type="CDD" id="cd01398">
    <property type="entry name" value="RPI_A"/>
    <property type="match status" value="1"/>
</dbReference>
<reference evidence="4" key="1">
    <citation type="submission" date="2016-10" db="EMBL/GenBank/DDBJ databases">
        <authorList>
            <person name="Varghese N."/>
            <person name="Submissions S."/>
        </authorList>
    </citation>
    <scope>NUCLEOTIDE SEQUENCE [LARGE SCALE GENOMIC DNA]</scope>
    <source>
        <strain evidence="4">DSM 527</strain>
    </source>
</reference>
<dbReference type="Gene3D" id="3.30.70.260">
    <property type="match status" value="1"/>
</dbReference>
<name>A0A1G7H2U5_CHIFI</name>
<evidence type="ECO:0000256" key="2">
    <source>
        <dbReference type="NCBIfam" id="TIGR00021"/>
    </source>
</evidence>
<dbReference type="GO" id="GO:0006014">
    <property type="term" value="P:D-ribose metabolic process"/>
    <property type="evidence" value="ECO:0007669"/>
    <property type="project" value="TreeGrafter"/>
</dbReference>
<dbReference type="EMBL" id="FNBN01000001">
    <property type="protein sequence ID" value="SDE94736.1"/>
    <property type="molecule type" value="Genomic_DNA"/>
</dbReference>
<dbReference type="AlphaFoldDB" id="A0A1G7H2U5"/>
<evidence type="ECO:0000256" key="1">
    <source>
        <dbReference type="ARBA" id="ARBA00023235"/>
    </source>
</evidence>
<gene>
    <name evidence="3" type="ORF">SAMN04488121_101282</name>
</gene>
<dbReference type="EC" id="5.3.1.6" evidence="2"/>
<dbReference type="Proteomes" id="UP000199045">
    <property type="component" value="Unassembled WGS sequence"/>
</dbReference>
<dbReference type="PANTHER" id="PTHR11934:SF0">
    <property type="entry name" value="RIBOSE-5-PHOSPHATE ISOMERASE"/>
    <property type="match status" value="1"/>
</dbReference>
<evidence type="ECO:0000313" key="4">
    <source>
        <dbReference type="Proteomes" id="UP000199045"/>
    </source>
</evidence>
<dbReference type="GO" id="GO:0004751">
    <property type="term" value="F:ribose-5-phosphate isomerase activity"/>
    <property type="evidence" value="ECO:0007669"/>
    <property type="project" value="UniProtKB-UniRule"/>
</dbReference>
<accession>A0A1G7H2U5</accession>
<sequence>MTDHKQEAAKAAMSIISAGQTIGLGGGKTIAYLAELLAEDPKLMQSLTLTSSSFETSVLLHAKGFRLVAPSFISRIDVYFDGCDVFDRQLNALKSGGGIHTMEKLLASAADRFILLGDAGKYQATLNPKFPVAIEFLPQALSIVSRRLGELFPGTRFIQRMSTEKIGAAISDNGNMLADLYFDVFPDPTELDIQVKMIPGVVEHSLFRGMAHQAVVSGEDGVKNIYPV</sequence>
<dbReference type="GO" id="GO:0005829">
    <property type="term" value="C:cytosol"/>
    <property type="evidence" value="ECO:0007669"/>
    <property type="project" value="TreeGrafter"/>
</dbReference>
<dbReference type="Gene3D" id="3.40.50.1360">
    <property type="match status" value="1"/>
</dbReference>
<dbReference type="PANTHER" id="PTHR11934">
    <property type="entry name" value="RIBOSE-5-PHOSPHATE ISOMERASE"/>
    <property type="match status" value="1"/>
</dbReference>
<dbReference type="STRING" id="104663.SAMN04488121_101282"/>